<sequence>MTLPSIPSFLVLVLVLVLVLLAPHARSLSVATYNVLCADDEYNREWGCPLEISNCESNQSDCTRDRRLRVWEMLDGQSIDVLLLQEVEDGFLALKPPTSTYRLINRSGQCAILVRDTHRTTILDSFNLTVPDQTNCEFVPAVTITTSEGDENITLASTHVEASVSDMGAFYASLSSELSRLILSSYVIVGGDFNHNVSSAPPPPNYSISSAPTLLSNGTSQHQDDWMGSFDYFLHSSTLSTTLVEASTKGFMPKVVQGYQQGGVNRDLAQFKLLDEDGTKPLLYSSDRFDGDGGVEVPCTAPFVESLSDHLMVVAVFDVAAEEKAVK</sequence>
<accession>A0A9W7GRW5</accession>
<name>A0A9W7GRW5_9STRA</name>
<dbReference type="InterPro" id="IPR036691">
    <property type="entry name" value="Endo/exonu/phosph_ase_sf"/>
</dbReference>
<evidence type="ECO:0000313" key="4">
    <source>
        <dbReference type="Proteomes" id="UP001165065"/>
    </source>
</evidence>
<feature type="signal peptide" evidence="1">
    <location>
        <begin position="1"/>
        <end position="27"/>
    </location>
</feature>
<feature type="domain" description="Endonuclease/exonuclease/phosphatase" evidence="2">
    <location>
        <begin position="32"/>
        <end position="242"/>
    </location>
</feature>
<gene>
    <name evidence="3" type="ORF">TrCOL_g12577</name>
</gene>
<reference evidence="4" key="1">
    <citation type="journal article" date="2023" name="Commun. Biol.">
        <title>Genome analysis of Parmales, the sister group of diatoms, reveals the evolutionary specialization of diatoms from phago-mixotrophs to photoautotrophs.</title>
        <authorList>
            <person name="Ban H."/>
            <person name="Sato S."/>
            <person name="Yoshikawa S."/>
            <person name="Yamada K."/>
            <person name="Nakamura Y."/>
            <person name="Ichinomiya M."/>
            <person name="Sato N."/>
            <person name="Blanc-Mathieu R."/>
            <person name="Endo H."/>
            <person name="Kuwata A."/>
            <person name="Ogata H."/>
        </authorList>
    </citation>
    <scope>NUCLEOTIDE SEQUENCE [LARGE SCALE GENOMIC DNA]</scope>
</reference>
<dbReference type="Gene3D" id="3.60.10.10">
    <property type="entry name" value="Endonuclease/exonuclease/phosphatase"/>
    <property type="match status" value="1"/>
</dbReference>
<dbReference type="GO" id="GO:0003824">
    <property type="term" value="F:catalytic activity"/>
    <property type="evidence" value="ECO:0007669"/>
    <property type="project" value="InterPro"/>
</dbReference>
<dbReference type="Proteomes" id="UP001165065">
    <property type="component" value="Unassembled WGS sequence"/>
</dbReference>
<dbReference type="OrthoDB" id="10385619at2759"/>
<keyword evidence="4" id="KW-1185">Reference proteome</keyword>
<dbReference type="EMBL" id="BRYA01000453">
    <property type="protein sequence ID" value="GMI49008.1"/>
    <property type="molecule type" value="Genomic_DNA"/>
</dbReference>
<dbReference type="InterPro" id="IPR005135">
    <property type="entry name" value="Endo/exonuclease/phosphatase"/>
</dbReference>
<evidence type="ECO:0000313" key="3">
    <source>
        <dbReference type="EMBL" id="GMI49008.1"/>
    </source>
</evidence>
<evidence type="ECO:0000256" key="1">
    <source>
        <dbReference type="SAM" id="SignalP"/>
    </source>
</evidence>
<dbReference type="SUPFAM" id="SSF56219">
    <property type="entry name" value="DNase I-like"/>
    <property type="match status" value="1"/>
</dbReference>
<protein>
    <recommendedName>
        <fullName evidence="2">Endonuclease/exonuclease/phosphatase domain-containing protein</fullName>
    </recommendedName>
</protein>
<keyword evidence="1" id="KW-0732">Signal</keyword>
<organism evidence="3 4">
    <name type="scientific">Triparma columacea</name>
    <dbReference type="NCBI Taxonomy" id="722753"/>
    <lineage>
        <taxon>Eukaryota</taxon>
        <taxon>Sar</taxon>
        <taxon>Stramenopiles</taxon>
        <taxon>Ochrophyta</taxon>
        <taxon>Bolidophyceae</taxon>
        <taxon>Parmales</taxon>
        <taxon>Triparmaceae</taxon>
        <taxon>Triparma</taxon>
    </lineage>
</organism>
<feature type="chain" id="PRO_5040924743" description="Endonuclease/exonuclease/phosphatase domain-containing protein" evidence="1">
    <location>
        <begin position="28"/>
        <end position="327"/>
    </location>
</feature>
<proteinExistence type="predicted"/>
<dbReference type="Pfam" id="PF03372">
    <property type="entry name" value="Exo_endo_phos"/>
    <property type="match status" value="1"/>
</dbReference>
<comment type="caution">
    <text evidence="3">The sequence shown here is derived from an EMBL/GenBank/DDBJ whole genome shotgun (WGS) entry which is preliminary data.</text>
</comment>
<evidence type="ECO:0000259" key="2">
    <source>
        <dbReference type="Pfam" id="PF03372"/>
    </source>
</evidence>
<dbReference type="AlphaFoldDB" id="A0A9W7GRW5"/>